<dbReference type="Proteomes" id="UP000199668">
    <property type="component" value="Unassembled WGS sequence"/>
</dbReference>
<feature type="chain" id="PRO_5038784913" evidence="1">
    <location>
        <begin position="20"/>
        <end position="208"/>
    </location>
</feature>
<keyword evidence="1" id="KW-0732">Signal</keyword>
<protein>
    <submittedName>
        <fullName evidence="2">Uncharacterized protein</fullName>
    </submittedName>
</protein>
<reference evidence="2 3" key="1">
    <citation type="submission" date="2016-10" db="EMBL/GenBank/DDBJ databases">
        <authorList>
            <person name="de Groot N.N."/>
        </authorList>
    </citation>
    <scope>NUCLEOTIDE SEQUENCE [LARGE SCALE GENOMIC DNA]</scope>
    <source>
        <strain evidence="2 3">CGMCC 1.6134</strain>
    </source>
</reference>
<dbReference type="PROSITE" id="PS51257">
    <property type="entry name" value="PROKAR_LIPOPROTEIN"/>
    <property type="match status" value="1"/>
</dbReference>
<keyword evidence="3" id="KW-1185">Reference proteome</keyword>
<evidence type="ECO:0000313" key="3">
    <source>
        <dbReference type="Proteomes" id="UP000199668"/>
    </source>
</evidence>
<dbReference type="OrthoDB" id="9827359at2"/>
<accession>A0A1I4K513</accession>
<proteinExistence type="predicted"/>
<feature type="signal peptide" evidence="1">
    <location>
        <begin position="1"/>
        <end position="19"/>
    </location>
</feature>
<evidence type="ECO:0000256" key="1">
    <source>
        <dbReference type="SAM" id="SignalP"/>
    </source>
</evidence>
<gene>
    <name evidence="2" type="ORF">SAMN04488054_104118</name>
</gene>
<sequence>MKRGVFTAALLAVFLAACSAGGTQSEPELKHKELTGDEQRYLDMGLNYSEAYNVSGTFPEQIQAVELVMNVYRNGEKLDEASTSGFKYGLMNREEEELEEIVFGIDREQSREEEVTPLKLIIGDKKVKEKETVSQGMAQNIVNLPFVFDSTTYTNVKNIPIEAGGVSPLAIMRSGDQISNNWYKEEHRKRIINKDEKVVIFEARWLVE</sequence>
<dbReference type="RefSeq" id="WP_090925996.1">
    <property type="nucleotide sequence ID" value="NZ_FOTY01000004.1"/>
</dbReference>
<dbReference type="EMBL" id="FOTY01000004">
    <property type="protein sequence ID" value="SFL73888.1"/>
    <property type="molecule type" value="Genomic_DNA"/>
</dbReference>
<dbReference type="AlphaFoldDB" id="A0A1I4K513"/>
<evidence type="ECO:0000313" key="2">
    <source>
        <dbReference type="EMBL" id="SFL73888.1"/>
    </source>
</evidence>
<name>A0A1I4K513_9BACI</name>
<organism evidence="2 3">
    <name type="scientific">Salibacterium qingdaonense</name>
    <dbReference type="NCBI Taxonomy" id="266892"/>
    <lineage>
        <taxon>Bacteria</taxon>
        <taxon>Bacillati</taxon>
        <taxon>Bacillota</taxon>
        <taxon>Bacilli</taxon>
        <taxon>Bacillales</taxon>
        <taxon>Bacillaceae</taxon>
    </lineage>
</organism>